<evidence type="ECO:0000256" key="1">
    <source>
        <dbReference type="SAM" id="MobiDB-lite"/>
    </source>
</evidence>
<evidence type="ECO:0000259" key="2">
    <source>
        <dbReference type="Pfam" id="PF12697"/>
    </source>
</evidence>
<protein>
    <submittedName>
        <fullName evidence="3">Alpha/beta fold hydrolase</fullName>
    </submittedName>
</protein>
<feature type="domain" description="AB hydrolase-1" evidence="2">
    <location>
        <begin position="40"/>
        <end position="283"/>
    </location>
</feature>
<organism evidence="3 4">
    <name type="scientific">Gordonia pseudamarae</name>
    <dbReference type="NCBI Taxonomy" id="2831662"/>
    <lineage>
        <taxon>Bacteria</taxon>
        <taxon>Bacillati</taxon>
        <taxon>Actinomycetota</taxon>
        <taxon>Actinomycetes</taxon>
        <taxon>Mycobacteriales</taxon>
        <taxon>Gordoniaceae</taxon>
        <taxon>Gordonia</taxon>
    </lineage>
</organism>
<dbReference type="InterPro" id="IPR050266">
    <property type="entry name" value="AB_hydrolase_sf"/>
</dbReference>
<dbReference type="Pfam" id="PF12697">
    <property type="entry name" value="Abhydrolase_6"/>
    <property type="match status" value="1"/>
</dbReference>
<sequence>MPEIRHGAGKNRNVAVHERRIEADGHHTRVLEVDGNGPLILLLHGFADSSDTWRDLLAELGARGHRGAAVDLPGFGRADGIARTGTLLGTYDSFVTAVIEVLREPGDGPVVVVGNSMGATVALRAAGEREDVAAVVGLAPAGLGFQRELHLANGALKAILPVLRIAYQVPYPTLAVQLAVATYYRVRLASGISNAWRFGSHFRGMSEFRRVGVLGRRLMTEVESGCLELDTIARPVTLIWGDRDPVCDPGGARTLLDAVPGSHLVLIDGGGHLPQIDQPHTVAGIIASIADETAHRTDASEADIDIRRHEGQGQQSDE</sequence>
<accession>A0ABX6IE37</accession>
<dbReference type="EMBL" id="CP045809">
    <property type="protein sequence ID" value="QHN34104.1"/>
    <property type="molecule type" value="Genomic_DNA"/>
</dbReference>
<dbReference type="PANTHER" id="PTHR43798">
    <property type="entry name" value="MONOACYLGLYCEROL LIPASE"/>
    <property type="match status" value="1"/>
</dbReference>
<dbReference type="InterPro" id="IPR029058">
    <property type="entry name" value="AB_hydrolase_fold"/>
</dbReference>
<dbReference type="Proteomes" id="UP001059836">
    <property type="component" value="Chromosome"/>
</dbReference>
<evidence type="ECO:0000313" key="3">
    <source>
        <dbReference type="EMBL" id="QHN34104.1"/>
    </source>
</evidence>
<dbReference type="PANTHER" id="PTHR43798:SF33">
    <property type="entry name" value="HYDROLASE, PUTATIVE (AFU_ORTHOLOGUE AFUA_2G14860)-RELATED"/>
    <property type="match status" value="1"/>
</dbReference>
<name>A0ABX6IE37_9ACTN</name>
<evidence type="ECO:0000313" key="4">
    <source>
        <dbReference type="Proteomes" id="UP001059836"/>
    </source>
</evidence>
<dbReference type="RefSeq" id="WP_213246852.1">
    <property type="nucleotide sequence ID" value="NZ_CP045806.1"/>
</dbReference>
<dbReference type="InterPro" id="IPR000639">
    <property type="entry name" value="Epox_hydrolase-like"/>
</dbReference>
<dbReference type="Gene3D" id="3.40.50.1820">
    <property type="entry name" value="alpha/beta hydrolase"/>
    <property type="match status" value="1"/>
</dbReference>
<dbReference type="InterPro" id="IPR000073">
    <property type="entry name" value="AB_hydrolase_1"/>
</dbReference>
<dbReference type="GO" id="GO:0016787">
    <property type="term" value="F:hydrolase activity"/>
    <property type="evidence" value="ECO:0007669"/>
    <property type="project" value="UniProtKB-KW"/>
</dbReference>
<reference evidence="3" key="1">
    <citation type="journal article" date="2021" name="Nat. Microbiol.">
        <title>Cocultivation of an ultrasmall environmental parasitic bacterium with lytic ability against bacteria associated with wastewater foams.</title>
        <authorList>
            <person name="Batinovic S."/>
            <person name="Rose J.J.A."/>
            <person name="Ratcliffe J."/>
            <person name="Seviour R.J."/>
            <person name="Petrovski S."/>
        </authorList>
    </citation>
    <scope>NUCLEOTIDE SEQUENCE</scope>
    <source>
        <strain evidence="3">CON9</strain>
    </source>
</reference>
<proteinExistence type="predicted"/>
<keyword evidence="4" id="KW-1185">Reference proteome</keyword>
<dbReference type="PRINTS" id="PR00412">
    <property type="entry name" value="EPOXHYDRLASE"/>
</dbReference>
<dbReference type="PRINTS" id="PR00111">
    <property type="entry name" value="ABHYDROLASE"/>
</dbReference>
<keyword evidence="3" id="KW-0378">Hydrolase</keyword>
<feature type="region of interest" description="Disordered" evidence="1">
    <location>
        <begin position="294"/>
        <end position="318"/>
    </location>
</feature>
<feature type="compositionally biased region" description="Basic and acidic residues" evidence="1">
    <location>
        <begin position="294"/>
        <end position="311"/>
    </location>
</feature>
<dbReference type="SUPFAM" id="SSF53474">
    <property type="entry name" value="alpha/beta-Hydrolases"/>
    <property type="match status" value="1"/>
</dbReference>
<gene>
    <name evidence="3" type="ORF">GII31_03480</name>
</gene>